<dbReference type="PROSITE" id="PS51747">
    <property type="entry name" value="CYT_DCMP_DEAMINASES_2"/>
    <property type="match status" value="1"/>
</dbReference>
<evidence type="ECO:0000259" key="5">
    <source>
        <dbReference type="PROSITE" id="PS51747"/>
    </source>
</evidence>
<evidence type="ECO:0000256" key="2">
    <source>
        <dbReference type="ARBA" id="ARBA00022723"/>
    </source>
</evidence>
<dbReference type="eggNOG" id="COG0590">
    <property type="taxonomic scope" value="Bacteria"/>
</dbReference>
<feature type="domain" description="CMP/dCMP-type deaminase" evidence="5">
    <location>
        <begin position="1"/>
        <end position="124"/>
    </location>
</feature>
<keyword evidence="2" id="KW-0479">Metal-binding</keyword>
<dbReference type="SUPFAM" id="SSF53927">
    <property type="entry name" value="Cytidine deaminase-like"/>
    <property type="match status" value="1"/>
</dbReference>
<sequence length="155" mass="16947">MQITFLHRAIQLASDNIDSGKGGPFGAVIVKNNEMIAESANRVLAHSDPTAHAEVEAIRSAGEALGTFDLSGCTLYASCEPCPMCLGAIYWARISAVYFAGDRKDAESAGFDDKLIYDEIALPVEQRRLSMIKVSGTDVGTVFQRWREKGDRQLY</sequence>
<dbReference type="EC" id="3.5.4.3" evidence="6"/>
<dbReference type="GO" id="GO:0006152">
    <property type="term" value="P:purine nucleoside catabolic process"/>
    <property type="evidence" value="ECO:0007669"/>
    <property type="project" value="TreeGrafter"/>
</dbReference>
<dbReference type="STRING" id="565045.NOR51B_913"/>
<proteinExistence type="inferred from homology"/>
<dbReference type="GO" id="GO:0008270">
    <property type="term" value="F:zinc ion binding"/>
    <property type="evidence" value="ECO:0007669"/>
    <property type="project" value="InterPro"/>
</dbReference>
<evidence type="ECO:0000313" key="6">
    <source>
        <dbReference type="EMBL" id="EED34973.1"/>
    </source>
</evidence>
<dbReference type="PANTHER" id="PTHR11079">
    <property type="entry name" value="CYTOSINE DEAMINASE FAMILY MEMBER"/>
    <property type="match status" value="1"/>
</dbReference>
<dbReference type="RefSeq" id="WP_009019720.1">
    <property type="nucleotide sequence ID" value="NZ_DS999411.1"/>
</dbReference>
<dbReference type="Gene3D" id="3.40.140.10">
    <property type="entry name" value="Cytidine Deaminase, domain 2"/>
    <property type="match status" value="1"/>
</dbReference>
<dbReference type="Proteomes" id="UP000004699">
    <property type="component" value="Unassembled WGS sequence"/>
</dbReference>
<dbReference type="FunFam" id="3.40.140.10:FF:000011">
    <property type="entry name" value="tRNA-specific adenosine deaminase"/>
    <property type="match status" value="1"/>
</dbReference>
<comment type="similarity">
    <text evidence="1">Belongs to the cytidine and deoxycytidylate deaminase family.</text>
</comment>
<evidence type="ECO:0000256" key="3">
    <source>
        <dbReference type="ARBA" id="ARBA00022801"/>
    </source>
</evidence>
<organism evidence="6 7">
    <name type="scientific">Luminiphilus syltensis NOR5-1B</name>
    <dbReference type="NCBI Taxonomy" id="565045"/>
    <lineage>
        <taxon>Bacteria</taxon>
        <taxon>Pseudomonadati</taxon>
        <taxon>Pseudomonadota</taxon>
        <taxon>Gammaproteobacteria</taxon>
        <taxon>Cellvibrionales</taxon>
        <taxon>Halieaceae</taxon>
        <taxon>Luminiphilus</taxon>
    </lineage>
</organism>
<dbReference type="HOGENOM" id="CLU_025810_5_2_6"/>
<keyword evidence="3 6" id="KW-0378">Hydrolase</keyword>
<gene>
    <name evidence="6" type="ORF">NOR51B_913</name>
</gene>
<dbReference type="InterPro" id="IPR016193">
    <property type="entry name" value="Cytidine_deaminase-like"/>
</dbReference>
<dbReference type="InterPro" id="IPR016192">
    <property type="entry name" value="APOBEC/CMP_deaminase_Zn-bd"/>
</dbReference>
<dbReference type="InterPro" id="IPR002125">
    <property type="entry name" value="CMP_dCMP_dom"/>
</dbReference>
<dbReference type="GO" id="GO:0008892">
    <property type="term" value="F:guanine deaminase activity"/>
    <property type="evidence" value="ECO:0007669"/>
    <property type="project" value="UniProtKB-EC"/>
</dbReference>
<dbReference type="OrthoDB" id="9802676at2"/>
<name>B8KWS2_9GAMM</name>
<protein>
    <submittedName>
        <fullName evidence="6">Guanine deaminase</fullName>
        <ecNumber evidence="6">3.5.4.3</ecNumber>
    </submittedName>
</protein>
<evidence type="ECO:0000256" key="1">
    <source>
        <dbReference type="ARBA" id="ARBA00006576"/>
    </source>
</evidence>
<reference evidence="7" key="1">
    <citation type="journal article" date="2013" name="BMC Microbiol.">
        <title>Taxonomy and evolution of bacteriochlorophyll a-containing members of the OM60/NOR5 clade of marine gammaproteobacteria: description of Luminiphilus syltensis gen. nov., sp. nov., reclassification of Haliea rubra as Pseudohaliea rubra gen. nov., comb. nov., and emendation of Chromatocurvus halotolerans.</title>
        <authorList>
            <person name="Spring S."/>
            <person name="Riedel T."/>
            <person name="Sproer C."/>
            <person name="Yan S."/>
            <person name="Harder J."/>
            <person name="Fuchs B.M."/>
        </authorList>
    </citation>
    <scope>NUCLEOTIDE SEQUENCE [LARGE SCALE GENOMIC DNA]</scope>
    <source>
        <strain evidence="7">NOR51-B</strain>
    </source>
</reference>
<accession>B8KWS2</accession>
<dbReference type="Pfam" id="PF00383">
    <property type="entry name" value="dCMP_cyt_deam_1"/>
    <property type="match status" value="1"/>
</dbReference>
<evidence type="ECO:0000256" key="4">
    <source>
        <dbReference type="ARBA" id="ARBA00022833"/>
    </source>
</evidence>
<dbReference type="PANTHER" id="PTHR11079:SF161">
    <property type="entry name" value="CMP_DCMP-TYPE DEAMINASE DOMAIN-CONTAINING PROTEIN"/>
    <property type="match status" value="1"/>
</dbReference>
<dbReference type="EMBL" id="DS999411">
    <property type="protein sequence ID" value="EED34973.1"/>
    <property type="molecule type" value="Genomic_DNA"/>
</dbReference>
<keyword evidence="7" id="KW-1185">Reference proteome</keyword>
<dbReference type="CDD" id="cd01285">
    <property type="entry name" value="nucleoside_deaminase"/>
    <property type="match status" value="1"/>
</dbReference>
<dbReference type="AlphaFoldDB" id="B8KWS2"/>
<dbReference type="GO" id="GO:0047974">
    <property type="term" value="F:guanosine deaminase activity"/>
    <property type="evidence" value="ECO:0007669"/>
    <property type="project" value="TreeGrafter"/>
</dbReference>
<evidence type="ECO:0000313" key="7">
    <source>
        <dbReference type="Proteomes" id="UP000004699"/>
    </source>
</evidence>
<dbReference type="PROSITE" id="PS00903">
    <property type="entry name" value="CYT_DCMP_DEAMINASES_1"/>
    <property type="match status" value="1"/>
</dbReference>
<keyword evidence="4" id="KW-0862">Zinc</keyword>